<evidence type="ECO:0000259" key="8">
    <source>
        <dbReference type="Pfam" id="PF00291"/>
    </source>
</evidence>
<dbReference type="GO" id="GO:0030170">
    <property type="term" value="F:pyridoxal phosphate binding"/>
    <property type="evidence" value="ECO:0007669"/>
    <property type="project" value="InterPro"/>
</dbReference>
<evidence type="ECO:0000313" key="10">
    <source>
        <dbReference type="Proteomes" id="UP000198859"/>
    </source>
</evidence>
<dbReference type="GO" id="GO:0019148">
    <property type="term" value="F:D-cysteine desulfhydrase activity"/>
    <property type="evidence" value="ECO:0007669"/>
    <property type="project" value="TreeGrafter"/>
</dbReference>
<dbReference type="Pfam" id="PF00291">
    <property type="entry name" value="PALP"/>
    <property type="match status" value="1"/>
</dbReference>
<dbReference type="GO" id="GO:1901605">
    <property type="term" value="P:alpha-amino acid metabolic process"/>
    <property type="evidence" value="ECO:0007669"/>
    <property type="project" value="UniProtKB-ARBA"/>
</dbReference>
<dbReference type="NCBIfam" id="TIGR01274">
    <property type="entry name" value="ACC_deam"/>
    <property type="match status" value="1"/>
</dbReference>
<dbReference type="SUPFAM" id="SSF53686">
    <property type="entry name" value="Tryptophan synthase beta subunit-like PLP-dependent enzymes"/>
    <property type="match status" value="1"/>
</dbReference>
<dbReference type="AlphaFoldDB" id="A0A1H1LDU8"/>
<organism evidence="9 10">
    <name type="scientific">Nocardioides scoriae</name>
    <dbReference type="NCBI Taxonomy" id="642780"/>
    <lineage>
        <taxon>Bacteria</taxon>
        <taxon>Bacillati</taxon>
        <taxon>Actinomycetota</taxon>
        <taxon>Actinomycetes</taxon>
        <taxon>Propionibacteriales</taxon>
        <taxon>Nocardioidaceae</taxon>
        <taxon>Nocardioides</taxon>
    </lineage>
</organism>
<feature type="domain" description="Tryptophan synthase beta chain-like PALP" evidence="8">
    <location>
        <begin position="12"/>
        <end position="324"/>
    </location>
</feature>
<accession>A0A1H1LDU8</accession>
<evidence type="ECO:0000256" key="5">
    <source>
        <dbReference type="ARBA" id="ARBA00022898"/>
    </source>
</evidence>
<evidence type="ECO:0000256" key="7">
    <source>
        <dbReference type="PIRSR" id="PIRSR006278-2"/>
    </source>
</evidence>
<evidence type="ECO:0000256" key="4">
    <source>
        <dbReference type="ARBA" id="ARBA00022801"/>
    </source>
</evidence>
<dbReference type="InterPro" id="IPR036052">
    <property type="entry name" value="TrpB-like_PALP_sf"/>
</dbReference>
<evidence type="ECO:0000256" key="3">
    <source>
        <dbReference type="ARBA" id="ARBA00008639"/>
    </source>
</evidence>
<keyword evidence="4" id="KW-0378">Hydrolase</keyword>
<comment type="cofactor">
    <cofactor evidence="2">
        <name>pyridoxal 5'-phosphate</name>
        <dbReference type="ChEBI" id="CHEBI:597326"/>
    </cofactor>
</comment>
<proteinExistence type="inferred from homology"/>
<dbReference type="PIRSF" id="PIRSF006278">
    <property type="entry name" value="ACCD_DCysDesulf"/>
    <property type="match status" value="1"/>
</dbReference>
<dbReference type="InterPro" id="IPR005965">
    <property type="entry name" value="ACP_carboxylate_deaminase"/>
</dbReference>
<dbReference type="GO" id="GO:0009310">
    <property type="term" value="P:amine catabolic process"/>
    <property type="evidence" value="ECO:0007669"/>
    <property type="project" value="InterPro"/>
</dbReference>
<dbReference type="PANTHER" id="PTHR43780">
    <property type="entry name" value="1-AMINOCYCLOPROPANE-1-CARBOXYLATE DEAMINASE-RELATED"/>
    <property type="match status" value="1"/>
</dbReference>
<dbReference type="OrthoDB" id="9801249at2"/>
<evidence type="ECO:0000313" key="9">
    <source>
        <dbReference type="EMBL" id="SDR72215.1"/>
    </source>
</evidence>
<gene>
    <name evidence="9" type="ORF">SAMN04488570_0153</name>
</gene>
<evidence type="ECO:0000256" key="1">
    <source>
        <dbReference type="ARBA" id="ARBA00001132"/>
    </source>
</evidence>
<dbReference type="Proteomes" id="UP000198859">
    <property type="component" value="Chromosome I"/>
</dbReference>
<dbReference type="GO" id="GO:0008660">
    <property type="term" value="F:1-aminocyclopropane-1-carboxylate deaminase activity"/>
    <property type="evidence" value="ECO:0007669"/>
    <property type="project" value="UniProtKB-EC"/>
</dbReference>
<dbReference type="CDD" id="cd06449">
    <property type="entry name" value="ACCD"/>
    <property type="match status" value="1"/>
</dbReference>
<evidence type="ECO:0000256" key="2">
    <source>
        <dbReference type="ARBA" id="ARBA00001933"/>
    </source>
</evidence>
<dbReference type="InterPro" id="IPR027278">
    <property type="entry name" value="ACCD_DCysDesulf"/>
</dbReference>
<feature type="modified residue" description="N6-(pyridoxal phosphate)lysine" evidence="7">
    <location>
        <position position="50"/>
    </location>
</feature>
<dbReference type="Gene3D" id="3.40.50.1100">
    <property type="match status" value="2"/>
</dbReference>
<comment type="catalytic activity">
    <reaction evidence="1">
        <text>1-aminocyclopropane-1-carboxylate + H2O = 2-oxobutanoate + NH4(+)</text>
        <dbReference type="Rhea" id="RHEA:16933"/>
        <dbReference type="ChEBI" id="CHEBI:15377"/>
        <dbReference type="ChEBI" id="CHEBI:16763"/>
        <dbReference type="ChEBI" id="CHEBI:28938"/>
        <dbReference type="ChEBI" id="CHEBI:58360"/>
        <dbReference type="EC" id="3.5.99.7"/>
    </reaction>
</comment>
<sequence length="339" mass="36328">MKLHEFPRYPLTFGPSPVHPLERLTAHLGGASIWAKREDVSSGLAFGGNKTRKLEYIVPDVLASGADTLVSIGGYQSNHTRQVAAVAARLGLGCRLVQEKWVDWDDPVNASVGNILLSRIMGADVRLDDSGFDIGIRQSWEDALREVEEAGGTPYAIPAGASEHRLGGLGFANWAFEVAEQEQQLDVFFDTIVVCTVTGSTHAGMIAGFAALEDLTGRTRRVIGIDASATLDKTRAQVARIARHTAELIELGRDLRDDEITVLEGWAGDLYGIPVESTVDAIRLSGRLEGMIIDPVYEGKSMAGLVDLVTSGDISPDSTVLYAHLGGQPALNAYSGVFA</sequence>
<protein>
    <submittedName>
        <fullName evidence="9">1-aminocyclopropane-1-carboxylate deaminase</fullName>
    </submittedName>
</protein>
<dbReference type="InterPro" id="IPR001926">
    <property type="entry name" value="TrpB-like_PALP"/>
</dbReference>
<keyword evidence="10" id="KW-1185">Reference proteome</keyword>
<dbReference type="RefSeq" id="WP_091725131.1">
    <property type="nucleotide sequence ID" value="NZ_LT629757.1"/>
</dbReference>
<comment type="similarity">
    <text evidence="3">Belongs to the ACC deaminase/D-cysteine desulfhydrase family.</text>
</comment>
<dbReference type="EMBL" id="LT629757">
    <property type="protein sequence ID" value="SDR72215.1"/>
    <property type="molecule type" value="Genomic_DNA"/>
</dbReference>
<reference evidence="10" key="1">
    <citation type="submission" date="2016-10" db="EMBL/GenBank/DDBJ databases">
        <authorList>
            <person name="Varghese N."/>
            <person name="Submissions S."/>
        </authorList>
    </citation>
    <scope>NUCLEOTIDE SEQUENCE [LARGE SCALE GENOMIC DNA]</scope>
    <source>
        <strain evidence="10">DSM 22127</strain>
    </source>
</reference>
<name>A0A1H1LDU8_9ACTN</name>
<dbReference type="PANTHER" id="PTHR43780:SF2">
    <property type="entry name" value="1-AMINOCYCLOPROPANE-1-CARBOXYLATE DEAMINASE-RELATED"/>
    <property type="match status" value="1"/>
</dbReference>
<evidence type="ECO:0000256" key="6">
    <source>
        <dbReference type="PIRSR" id="PIRSR006278-1"/>
    </source>
</evidence>
<feature type="active site" description="Nucleophile" evidence="6">
    <location>
        <position position="77"/>
    </location>
</feature>
<keyword evidence="5 7" id="KW-0663">Pyridoxal phosphate</keyword>